<accession>A0A5C6YP94</accession>
<feature type="transmembrane region" description="Helical" evidence="2">
    <location>
        <begin position="6"/>
        <end position="24"/>
    </location>
</feature>
<organism evidence="4 5">
    <name type="scientific">Aequorivita lipolytica</name>
    <dbReference type="NCBI Taxonomy" id="153267"/>
    <lineage>
        <taxon>Bacteria</taxon>
        <taxon>Pseudomonadati</taxon>
        <taxon>Bacteroidota</taxon>
        <taxon>Flavobacteriia</taxon>
        <taxon>Flavobacteriales</taxon>
        <taxon>Flavobacteriaceae</taxon>
        <taxon>Aequorivita</taxon>
    </lineage>
</organism>
<evidence type="ECO:0000256" key="1">
    <source>
        <dbReference type="ARBA" id="ARBA00022598"/>
    </source>
</evidence>
<dbReference type="GO" id="GO:0004077">
    <property type="term" value="F:biotin--[biotin carboxyl-carrier protein] ligase activity"/>
    <property type="evidence" value="ECO:0007669"/>
    <property type="project" value="UniProtKB-EC"/>
</dbReference>
<dbReference type="Proteomes" id="UP000321945">
    <property type="component" value="Unassembled WGS sequence"/>
</dbReference>
<dbReference type="EC" id="6.3.4.15" evidence="4"/>
<dbReference type="InterPro" id="IPR004143">
    <property type="entry name" value="BPL_LPL_catalytic"/>
</dbReference>
<dbReference type="PANTHER" id="PTHR12835:SF5">
    <property type="entry name" value="BIOTIN--PROTEIN LIGASE"/>
    <property type="match status" value="1"/>
</dbReference>
<dbReference type="AlphaFoldDB" id="A0A5C6YP94"/>
<reference evidence="4 5" key="1">
    <citation type="submission" date="2019-08" db="EMBL/GenBank/DDBJ databases">
        <title>Genome of Aequorivita lipolytica Y10-2 (type strain).</title>
        <authorList>
            <person name="Bowman J.P."/>
        </authorList>
    </citation>
    <scope>NUCLEOTIDE SEQUENCE [LARGE SCALE GENOMIC DNA]</scope>
    <source>
        <strain evidence="4 5">Y10-2</strain>
    </source>
</reference>
<dbReference type="InterPro" id="IPR045864">
    <property type="entry name" value="aa-tRNA-synth_II/BPL/LPL"/>
</dbReference>
<evidence type="ECO:0000259" key="3">
    <source>
        <dbReference type="PROSITE" id="PS51733"/>
    </source>
</evidence>
<keyword evidence="5" id="KW-1185">Reference proteome</keyword>
<evidence type="ECO:0000313" key="4">
    <source>
        <dbReference type="EMBL" id="TXD68663.1"/>
    </source>
</evidence>
<evidence type="ECO:0000313" key="5">
    <source>
        <dbReference type="Proteomes" id="UP000321945"/>
    </source>
</evidence>
<dbReference type="Gene3D" id="3.30.930.10">
    <property type="entry name" value="Bira Bifunctional Protein, Domain 2"/>
    <property type="match status" value="1"/>
</dbReference>
<keyword evidence="1 4" id="KW-0436">Ligase</keyword>
<keyword evidence="2" id="KW-0472">Membrane</keyword>
<dbReference type="NCBIfam" id="TIGR00121">
    <property type="entry name" value="birA_ligase"/>
    <property type="match status" value="1"/>
</dbReference>
<proteinExistence type="predicted"/>
<dbReference type="SUPFAM" id="SSF55681">
    <property type="entry name" value="Class II aaRS and biotin synthetases"/>
    <property type="match status" value="1"/>
</dbReference>
<dbReference type="Pfam" id="PF03099">
    <property type="entry name" value="BPL_LplA_LipB"/>
    <property type="match status" value="1"/>
</dbReference>
<comment type="caution">
    <text evidence="4">The sequence shown here is derived from an EMBL/GenBank/DDBJ whole genome shotgun (WGS) entry which is preliminary data.</text>
</comment>
<dbReference type="OrthoDB" id="9807064at2"/>
<dbReference type="PANTHER" id="PTHR12835">
    <property type="entry name" value="BIOTIN PROTEIN LIGASE"/>
    <property type="match status" value="1"/>
</dbReference>
<dbReference type="PROSITE" id="PS51733">
    <property type="entry name" value="BPL_LPL_CATALYTIC"/>
    <property type="match status" value="1"/>
</dbReference>
<evidence type="ECO:0000256" key="2">
    <source>
        <dbReference type="SAM" id="Phobius"/>
    </source>
</evidence>
<dbReference type="GO" id="GO:0005737">
    <property type="term" value="C:cytoplasm"/>
    <property type="evidence" value="ECO:0007669"/>
    <property type="project" value="TreeGrafter"/>
</dbReference>
<gene>
    <name evidence="4" type="ORF">ESV24_10885</name>
</gene>
<dbReference type="EMBL" id="VORU01000009">
    <property type="protein sequence ID" value="TXD68663.1"/>
    <property type="molecule type" value="Genomic_DNA"/>
</dbReference>
<name>A0A5C6YP94_9FLAO</name>
<keyword evidence="2" id="KW-1133">Transmembrane helix</keyword>
<protein>
    <submittedName>
        <fullName evidence="4">Biotin--[acetyl-CoA-carboxylase] ligase</fullName>
        <ecNumber evidence="4">6.3.4.15</ecNumber>
    </submittedName>
</protein>
<keyword evidence="2" id="KW-0812">Transmembrane</keyword>
<dbReference type="CDD" id="cd16442">
    <property type="entry name" value="BPL"/>
    <property type="match status" value="1"/>
</dbReference>
<sequence>MFLLVFSALIIFLFFCAKLLLFCFLKRLKGVILNLIIVLNIIKLSAIDSTNTYLKQLAKETQLPDETVVTTQKQLSGRGQMGNGWLSREGQSLTFSILKEFKGLLAERQFMVSMAVSLAILDALHNQHVPNISIKWPNDILSAKKKVGGILIENVLERSCVKYSVIGVGLNVNETDFPNLPQASSLKLETGKTFDLDEIFEKTTNSIFKNLRNLSEKDFSEMMQRYESNLFQKGVISVFESPEGLRFNGIIKGVSEIGELYVETENTSVKKFQLKDVRLIY</sequence>
<feature type="domain" description="BPL/LPL catalytic" evidence="3">
    <location>
        <begin position="26"/>
        <end position="215"/>
    </location>
</feature>
<dbReference type="InterPro" id="IPR004408">
    <property type="entry name" value="Biotin_CoA_COase_ligase"/>
</dbReference>